<organism evidence="3 4">
    <name type="scientific">Umezawaea tangerina</name>
    <dbReference type="NCBI Taxonomy" id="84725"/>
    <lineage>
        <taxon>Bacteria</taxon>
        <taxon>Bacillati</taxon>
        <taxon>Actinomycetota</taxon>
        <taxon>Actinomycetes</taxon>
        <taxon>Pseudonocardiales</taxon>
        <taxon>Pseudonocardiaceae</taxon>
        <taxon>Umezawaea</taxon>
    </lineage>
</organism>
<feature type="transmembrane region" description="Helical" evidence="2">
    <location>
        <begin position="59"/>
        <end position="79"/>
    </location>
</feature>
<feature type="compositionally biased region" description="Acidic residues" evidence="1">
    <location>
        <begin position="11"/>
        <end position="20"/>
    </location>
</feature>
<evidence type="ECO:0000256" key="2">
    <source>
        <dbReference type="SAM" id="Phobius"/>
    </source>
</evidence>
<accession>A0A2T0TGF1</accession>
<gene>
    <name evidence="3" type="ORF">CLV43_102315</name>
</gene>
<name>A0A2T0TGF1_9PSEU</name>
<keyword evidence="4" id="KW-1185">Reference proteome</keyword>
<evidence type="ECO:0000313" key="4">
    <source>
        <dbReference type="Proteomes" id="UP000239494"/>
    </source>
</evidence>
<keyword evidence="2" id="KW-0472">Membrane</keyword>
<keyword evidence="2" id="KW-1133">Transmembrane helix</keyword>
<protein>
    <submittedName>
        <fullName evidence="3">Uncharacterized protein</fullName>
    </submittedName>
</protein>
<dbReference type="RefSeq" id="WP_106186343.1">
    <property type="nucleotide sequence ID" value="NZ_PVTF01000002.1"/>
</dbReference>
<dbReference type="AlphaFoldDB" id="A0A2T0TGF1"/>
<keyword evidence="2" id="KW-0812">Transmembrane</keyword>
<comment type="caution">
    <text evidence="3">The sequence shown here is derived from an EMBL/GenBank/DDBJ whole genome shotgun (WGS) entry which is preliminary data.</text>
</comment>
<proteinExistence type="predicted"/>
<reference evidence="3 4" key="1">
    <citation type="submission" date="2018-03" db="EMBL/GenBank/DDBJ databases">
        <title>Genomic Encyclopedia of Archaeal and Bacterial Type Strains, Phase II (KMG-II): from individual species to whole genera.</title>
        <authorList>
            <person name="Goeker M."/>
        </authorList>
    </citation>
    <scope>NUCLEOTIDE SEQUENCE [LARGE SCALE GENOMIC DNA]</scope>
    <source>
        <strain evidence="3 4">DSM 44720</strain>
    </source>
</reference>
<dbReference type="Proteomes" id="UP000239494">
    <property type="component" value="Unassembled WGS sequence"/>
</dbReference>
<sequence length="117" mass="12287">MGARQLRPLDEYEPTDDLEADPYGSYYVVLPEGSWEPEAREPAPAEPEPDDEDRPTRRAVGDVAGIATALVAGVIPALVLDLPAALVAGLAAGVFGGLMGRSLGIGFHHRGHGEEEG</sequence>
<dbReference type="EMBL" id="PVTF01000002">
    <property type="protein sequence ID" value="PRY44750.1"/>
    <property type="molecule type" value="Genomic_DNA"/>
</dbReference>
<feature type="transmembrane region" description="Helical" evidence="2">
    <location>
        <begin position="85"/>
        <end position="104"/>
    </location>
</feature>
<feature type="region of interest" description="Disordered" evidence="1">
    <location>
        <begin position="1"/>
        <end position="58"/>
    </location>
</feature>
<evidence type="ECO:0000256" key="1">
    <source>
        <dbReference type="SAM" id="MobiDB-lite"/>
    </source>
</evidence>
<evidence type="ECO:0000313" key="3">
    <source>
        <dbReference type="EMBL" id="PRY44750.1"/>
    </source>
</evidence>